<dbReference type="Proteomes" id="UP000295293">
    <property type="component" value="Unassembled WGS sequence"/>
</dbReference>
<evidence type="ECO:0000313" key="2">
    <source>
        <dbReference type="Proteomes" id="UP000295293"/>
    </source>
</evidence>
<proteinExistence type="predicted"/>
<organism evidence="1 2">
    <name type="scientific">Tahibacter aquaticus</name>
    <dbReference type="NCBI Taxonomy" id="520092"/>
    <lineage>
        <taxon>Bacteria</taxon>
        <taxon>Pseudomonadati</taxon>
        <taxon>Pseudomonadota</taxon>
        <taxon>Gammaproteobacteria</taxon>
        <taxon>Lysobacterales</taxon>
        <taxon>Rhodanobacteraceae</taxon>
        <taxon>Tahibacter</taxon>
    </lineage>
</organism>
<keyword evidence="2" id="KW-1185">Reference proteome</keyword>
<protein>
    <submittedName>
        <fullName evidence="1">Uncharacterized protein</fullName>
    </submittedName>
</protein>
<reference evidence="1 2" key="1">
    <citation type="submission" date="2019-03" db="EMBL/GenBank/DDBJ databases">
        <title>Genomic Encyclopedia of Type Strains, Phase IV (KMG-IV): sequencing the most valuable type-strain genomes for metagenomic binning, comparative biology and taxonomic classification.</title>
        <authorList>
            <person name="Goeker M."/>
        </authorList>
    </citation>
    <scope>NUCLEOTIDE SEQUENCE [LARGE SCALE GENOMIC DNA]</scope>
    <source>
        <strain evidence="1 2">DSM 21667</strain>
    </source>
</reference>
<evidence type="ECO:0000313" key="1">
    <source>
        <dbReference type="EMBL" id="TDR48646.1"/>
    </source>
</evidence>
<name>A0A4V3DNJ2_9GAMM</name>
<dbReference type="EMBL" id="SNZH01000001">
    <property type="protein sequence ID" value="TDR48646.1"/>
    <property type="molecule type" value="Genomic_DNA"/>
</dbReference>
<comment type="caution">
    <text evidence="1">The sequence shown here is derived from an EMBL/GenBank/DDBJ whole genome shotgun (WGS) entry which is preliminary data.</text>
</comment>
<dbReference type="AlphaFoldDB" id="A0A4V3DNJ2"/>
<gene>
    <name evidence="1" type="ORF">DFR29_101268</name>
</gene>
<sequence>MTCIRFVTIPKFSEVSGYAENAMRTNIRDGMWLKDVLWVKAPDARVLKCETAPVRMADPPAGAVAYRWQARQATMGRLAGNAAIESVYPGSGSHRDTEMQA</sequence>
<accession>A0A4V3DNJ2</accession>